<dbReference type="EMBL" id="LAZR01001712">
    <property type="protein sequence ID" value="KKN40318.1"/>
    <property type="molecule type" value="Genomic_DNA"/>
</dbReference>
<evidence type="ECO:0000259" key="2">
    <source>
        <dbReference type="SMART" id="SM00507"/>
    </source>
</evidence>
<dbReference type="AlphaFoldDB" id="A0A0F9TFV9"/>
<name>A0A0F9TFV9_9ZZZZ</name>
<dbReference type="CDD" id="cd00085">
    <property type="entry name" value="HNHc"/>
    <property type="match status" value="1"/>
</dbReference>
<feature type="region of interest" description="Disordered" evidence="1">
    <location>
        <begin position="139"/>
        <end position="162"/>
    </location>
</feature>
<dbReference type="Gene3D" id="1.10.10.60">
    <property type="entry name" value="Homeodomain-like"/>
    <property type="match status" value="1"/>
</dbReference>
<gene>
    <name evidence="3" type="ORF">LCGC14_0734750</name>
</gene>
<dbReference type="InterPro" id="IPR003615">
    <property type="entry name" value="HNH_nuc"/>
</dbReference>
<evidence type="ECO:0000256" key="1">
    <source>
        <dbReference type="SAM" id="MobiDB-lite"/>
    </source>
</evidence>
<dbReference type="SMART" id="SM00507">
    <property type="entry name" value="HNHc"/>
    <property type="match status" value="1"/>
</dbReference>
<organism evidence="3">
    <name type="scientific">marine sediment metagenome</name>
    <dbReference type="NCBI Taxonomy" id="412755"/>
    <lineage>
        <taxon>unclassified sequences</taxon>
        <taxon>metagenomes</taxon>
        <taxon>ecological metagenomes</taxon>
    </lineage>
</organism>
<evidence type="ECO:0000313" key="3">
    <source>
        <dbReference type="EMBL" id="KKN40318.1"/>
    </source>
</evidence>
<protein>
    <recommendedName>
        <fullName evidence="2">HNH nuclease domain-containing protein</fullName>
    </recommendedName>
</protein>
<proteinExistence type="predicted"/>
<feature type="compositionally biased region" description="Polar residues" evidence="1">
    <location>
        <begin position="151"/>
        <end position="162"/>
    </location>
</feature>
<sequence>MGTMKNKRGLHNKNKFEALWPPRKDELKWLYHNQKWSMSKIGDYYNVSQSGISKVLKRLGIPSRGKGRLGSENGRYKDGTQSRMYRQMIEKDKCSTCGTIKRLVVHHKNCDHMDNRLQNLQILCESCHNRLHRKLWWAKRKASGQGHPAKRNQNGTFKKTGR</sequence>
<accession>A0A0F9TFV9</accession>
<comment type="caution">
    <text evidence="3">The sequence shown here is derived from an EMBL/GenBank/DDBJ whole genome shotgun (WGS) entry which is preliminary data.</text>
</comment>
<reference evidence="3" key="1">
    <citation type="journal article" date="2015" name="Nature">
        <title>Complex archaea that bridge the gap between prokaryotes and eukaryotes.</title>
        <authorList>
            <person name="Spang A."/>
            <person name="Saw J.H."/>
            <person name="Jorgensen S.L."/>
            <person name="Zaremba-Niedzwiedzka K."/>
            <person name="Martijn J."/>
            <person name="Lind A.E."/>
            <person name="van Eijk R."/>
            <person name="Schleper C."/>
            <person name="Guy L."/>
            <person name="Ettema T.J."/>
        </authorList>
    </citation>
    <scope>NUCLEOTIDE SEQUENCE</scope>
</reference>
<feature type="domain" description="HNH nuclease" evidence="2">
    <location>
        <begin position="83"/>
        <end position="129"/>
    </location>
</feature>